<dbReference type="AlphaFoldDB" id="A0A0L0GDD2"/>
<evidence type="ECO:0000256" key="2">
    <source>
        <dbReference type="ARBA" id="ARBA00023043"/>
    </source>
</evidence>
<keyword evidence="1" id="KW-0677">Repeat</keyword>
<dbReference type="Gene3D" id="1.25.40.20">
    <property type="entry name" value="Ankyrin repeat-containing domain"/>
    <property type="match status" value="1"/>
</dbReference>
<accession>A0A0L0GDD2</accession>
<proteinExistence type="predicted"/>
<reference evidence="3 4" key="1">
    <citation type="submission" date="2011-02" db="EMBL/GenBank/DDBJ databases">
        <title>The Genome Sequence of Sphaeroforma arctica JP610.</title>
        <authorList>
            <consortium name="The Broad Institute Genome Sequencing Platform"/>
            <person name="Russ C."/>
            <person name="Cuomo C."/>
            <person name="Young S.K."/>
            <person name="Zeng Q."/>
            <person name="Gargeya S."/>
            <person name="Alvarado L."/>
            <person name="Berlin A."/>
            <person name="Chapman S.B."/>
            <person name="Chen Z."/>
            <person name="Freedman E."/>
            <person name="Gellesch M."/>
            <person name="Goldberg J."/>
            <person name="Griggs A."/>
            <person name="Gujja S."/>
            <person name="Heilman E."/>
            <person name="Heiman D."/>
            <person name="Howarth C."/>
            <person name="Mehta T."/>
            <person name="Neiman D."/>
            <person name="Pearson M."/>
            <person name="Roberts A."/>
            <person name="Saif S."/>
            <person name="Shea T."/>
            <person name="Shenoy N."/>
            <person name="Sisk P."/>
            <person name="Stolte C."/>
            <person name="Sykes S."/>
            <person name="White J."/>
            <person name="Yandava C."/>
            <person name="Burger G."/>
            <person name="Gray M.W."/>
            <person name="Holland P.W.H."/>
            <person name="King N."/>
            <person name="Lang F.B.F."/>
            <person name="Roger A.J."/>
            <person name="Ruiz-Trillo I."/>
            <person name="Haas B."/>
            <person name="Nusbaum C."/>
            <person name="Birren B."/>
        </authorList>
    </citation>
    <scope>NUCLEOTIDE SEQUENCE [LARGE SCALE GENOMIC DNA]</scope>
    <source>
        <strain evidence="3 4">JP610</strain>
    </source>
</reference>
<dbReference type="InterPro" id="IPR002110">
    <property type="entry name" value="Ankyrin_rpt"/>
</dbReference>
<organism evidence="3 4">
    <name type="scientific">Sphaeroforma arctica JP610</name>
    <dbReference type="NCBI Taxonomy" id="667725"/>
    <lineage>
        <taxon>Eukaryota</taxon>
        <taxon>Ichthyosporea</taxon>
        <taxon>Ichthyophonida</taxon>
        <taxon>Sphaeroforma</taxon>
    </lineage>
</organism>
<protein>
    <submittedName>
        <fullName evidence="3">Uncharacterized protein</fullName>
    </submittedName>
</protein>
<evidence type="ECO:0000256" key="1">
    <source>
        <dbReference type="ARBA" id="ARBA00022737"/>
    </source>
</evidence>
<evidence type="ECO:0000313" key="3">
    <source>
        <dbReference type="EMBL" id="KNC86258.1"/>
    </source>
</evidence>
<sequence length="278" mass="30859">MLSEAVFDNNIELVEELLKNKNLTVDPYVFTMAIRRGNLAIVKLLLQDGRADPAARDNTAFVLACRTGRLGVVRLLLQDPRIDPTAQESSAFILAVRKKNRNVVRVLLQDGRIDPGANIDAAIACGVKSNWVKMAKKLLQDHRVGVSRLVGRGRKHLISPEMWTIINSRPEMAKLPEIFVPGFSYGSRQTCKGAAVRMEKYLETALGTLSTYTRSDALIFIQERCEQLELYGARYLGVSPGTHESREMVARGVALGLFNHGATNSITGQFIYTVRCRG</sequence>
<dbReference type="SMART" id="SM00248">
    <property type="entry name" value="ANK"/>
    <property type="match status" value="3"/>
</dbReference>
<dbReference type="PANTHER" id="PTHR24198">
    <property type="entry name" value="ANKYRIN REPEAT AND PROTEIN KINASE DOMAIN-CONTAINING PROTEIN"/>
    <property type="match status" value="1"/>
</dbReference>
<dbReference type="GeneID" id="25902084"/>
<dbReference type="RefSeq" id="XP_014160160.1">
    <property type="nucleotide sequence ID" value="XM_014304685.1"/>
</dbReference>
<dbReference type="Pfam" id="PF12796">
    <property type="entry name" value="Ank_2"/>
    <property type="match status" value="1"/>
</dbReference>
<dbReference type="EMBL" id="KQ241660">
    <property type="protein sequence ID" value="KNC86258.1"/>
    <property type="molecule type" value="Genomic_DNA"/>
</dbReference>
<keyword evidence="4" id="KW-1185">Reference proteome</keyword>
<keyword evidence="2" id="KW-0040">ANK repeat</keyword>
<dbReference type="InterPro" id="IPR036770">
    <property type="entry name" value="Ankyrin_rpt-contain_sf"/>
</dbReference>
<gene>
    <name evidence="3" type="ORF">SARC_01580</name>
</gene>
<dbReference type="SUPFAM" id="SSF48403">
    <property type="entry name" value="Ankyrin repeat"/>
    <property type="match status" value="1"/>
</dbReference>
<evidence type="ECO:0000313" key="4">
    <source>
        <dbReference type="Proteomes" id="UP000054560"/>
    </source>
</evidence>
<dbReference type="PANTHER" id="PTHR24198:SF165">
    <property type="entry name" value="ANKYRIN REPEAT-CONTAINING PROTEIN-RELATED"/>
    <property type="match status" value="1"/>
</dbReference>
<dbReference type="OrthoDB" id="426293at2759"/>
<name>A0A0L0GDD2_9EUKA</name>
<dbReference type="eggNOG" id="ENOG502SYJK">
    <property type="taxonomic scope" value="Eukaryota"/>
</dbReference>
<dbReference type="Proteomes" id="UP000054560">
    <property type="component" value="Unassembled WGS sequence"/>
</dbReference>